<comment type="caution">
    <text evidence="3">The sequence shown here is derived from an EMBL/GenBank/DDBJ whole genome shotgun (WGS) entry which is preliminary data.</text>
</comment>
<organism evidence="3 4">
    <name type="scientific">Paramagnetospirillum kuznetsovii</name>
    <dbReference type="NCBI Taxonomy" id="2053833"/>
    <lineage>
        <taxon>Bacteria</taxon>
        <taxon>Pseudomonadati</taxon>
        <taxon>Pseudomonadota</taxon>
        <taxon>Alphaproteobacteria</taxon>
        <taxon>Rhodospirillales</taxon>
        <taxon>Magnetospirillaceae</taxon>
        <taxon>Paramagnetospirillum</taxon>
    </lineage>
</organism>
<name>A0A364P3U0_9PROT</name>
<evidence type="ECO:0000313" key="3">
    <source>
        <dbReference type="EMBL" id="RAU23993.1"/>
    </source>
</evidence>
<gene>
    <name evidence="3" type="ORF">CU669_01010</name>
</gene>
<keyword evidence="4" id="KW-1185">Reference proteome</keyword>
<evidence type="ECO:0000256" key="2">
    <source>
        <dbReference type="SAM" id="Phobius"/>
    </source>
</evidence>
<proteinExistence type="predicted"/>
<evidence type="ECO:0000256" key="1">
    <source>
        <dbReference type="SAM" id="MobiDB-lite"/>
    </source>
</evidence>
<feature type="compositionally biased region" description="Basic residues" evidence="1">
    <location>
        <begin position="106"/>
        <end position="119"/>
    </location>
</feature>
<evidence type="ECO:0000313" key="4">
    <source>
        <dbReference type="Proteomes" id="UP000251075"/>
    </source>
</evidence>
<feature type="region of interest" description="Disordered" evidence="1">
    <location>
        <begin position="91"/>
        <end position="119"/>
    </location>
</feature>
<keyword evidence="2" id="KW-0472">Membrane</keyword>
<keyword evidence="2" id="KW-1133">Transmembrane helix</keyword>
<dbReference type="EMBL" id="PGTO01000001">
    <property type="protein sequence ID" value="RAU23993.1"/>
    <property type="molecule type" value="Genomic_DNA"/>
</dbReference>
<reference evidence="3 4" key="1">
    <citation type="submission" date="2017-11" db="EMBL/GenBank/DDBJ databases">
        <title>Draft genome sequence of magnetotactic bacterium Magnetospirillum kuznetsovii LBB-42.</title>
        <authorList>
            <person name="Grouzdev D.S."/>
            <person name="Rysina M.S."/>
            <person name="Baslerov R.V."/>
            <person name="Koziaeva V."/>
        </authorList>
    </citation>
    <scope>NUCLEOTIDE SEQUENCE [LARGE SCALE GENOMIC DNA]</scope>
    <source>
        <strain evidence="3 4">LBB-42</strain>
    </source>
</reference>
<feature type="transmembrane region" description="Helical" evidence="2">
    <location>
        <begin position="64"/>
        <end position="85"/>
    </location>
</feature>
<dbReference type="Proteomes" id="UP000251075">
    <property type="component" value="Unassembled WGS sequence"/>
</dbReference>
<dbReference type="AlphaFoldDB" id="A0A364P3U0"/>
<keyword evidence="2" id="KW-0812">Transmembrane</keyword>
<accession>A0A364P3U0</accession>
<sequence>MVTGVSLIWMAWAGWDQFGNLSESDIENHSSGSVQERLKDCSGSYKQRYECKENIVIKSTNSTFYAMFGRLAIVVVPPMLLATALHMMTRRRDDDDGPSDDLLQEHHRRHKRRRTSGHF</sequence>
<dbReference type="OrthoDB" id="7365270at2"/>
<protein>
    <submittedName>
        <fullName evidence="3">Uncharacterized protein</fullName>
    </submittedName>
</protein>